<dbReference type="PANTHER" id="PTHR11207">
    <property type="entry name" value="RIBONUCLEASE III"/>
    <property type="match status" value="1"/>
</dbReference>
<feature type="region of interest" description="Disordered" evidence="2">
    <location>
        <begin position="1"/>
        <end position="27"/>
    </location>
</feature>
<dbReference type="Gene3D" id="3.30.160.20">
    <property type="match status" value="1"/>
</dbReference>
<evidence type="ECO:0000259" key="3">
    <source>
        <dbReference type="PROSITE" id="PS50142"/>
    </source>
</evidence>
<dbReference type="GO" id="GO:0003723">
    <property type="term" value="F:RNA binding"/>
    <property type="evidence" value="ECO:0007669"/>
    <property type="project" value="UniProtKB-KW"/>
</dbReference>
<organism evidence="4 5">
    <name type="scientific">Gomphillus americanus</name>
    <dbReference type="NCBI Taxonomy" id="1940652"/>
    <lineage>
        <taxon>Eukaryota</taxon>
        <taxon>Fungi</taxon>
        <taxon>Dikarya</taxon>
        <taxon>Ascomycota</taxon>
        <taxon>Pezizomycotina</taxon>
        <taxon>Lecanoromycetes</taxon>
        <taxon>OSLEUM clade</taxon>
        <taxon>Ostropomycetidae</taxon>
        <taxon>Ostropales</taxon>
        <taxon>Graphidaceae</taxon>
        <taxon>Gomphilloideae</taxon>
        <taxon>Gomphillus</taxon>
    </lineage>
</organism>
<dbReference type="GO" id="GO:0005654">
    <property type="term" value="C:nucleoplasm"/>
    <property type="evidence" value="ECO:0007669"/>
    <property type="project" value="TreeGrafter"/>
</dbReference>
<reference evidence="4" key="1">
    <citation type="submission" date="2021-03" db="EMBL/GenBank/DDBJ databases">
        <authorList>
            <person name="Tagirdzhanova G."/>
        </authorList>
    </citation>
    <scope>NUCLEOTIDE SEQUENCE</scope>
</reference>
<dbReference type="GO" id="GO:0006364">
    <property type="term" value="P:rRNA processing"/>
    <property type="evidence" value="ECO:0007669"/>
    <property type="project" value="TreeGrafter"/>
</dbReference>
<dbReference type="InterPro" id="IPR036389">
    <property type="entry name" value="RNase_III_sf"/>
</dbReference>
<dbReference type="EMBL" id="CAJPDQ010000008">
    <property type="protein sequence ID" value="CAF9913579.1"/>
    <property type="molecule type" value="Genomic_DNA"/>
</dbReference>
<name>A0A8H3EVV5_9LECA</name>
<dbReference type="AlphaFoldDB" id="A0A8H3EVV5"/>
<dbReference type="SUPFAM" id="SSF54768">
    <property type="entry name" value="dsRNA-binding domain-like"/>
    <property type="match status" value="1"/>
</dbReference>
<dbReference type="InterPro" id="IPR000999">
    <property type="entry name" value="RNase_III_dom"/>
</dbReference>
<evidence type="ECO:0000313" key="5">
    <source>
        <dbReference type="Proteomes" id="UP000664169"/>
    </source>
</evidence>
<dbReference type="SUPFAM" id="SSF69065">
    <property type="entry name" value="RNase III domain-like"/>
    <property type="match status" value="1"/>
</dbReference>
<feature type="domain" description="RNase III" evidence="3">
    <location>
        <begin position="212"/>
        <end position="318"/>
    </location>
</feature>
<dbReference type="PROSITE" id="PS00517">
    <property type="entry name" value="RNASE_3_1"/>
    <property type="match status" value="1"/>
</dbReference>
<dbReference type="CDD" id="cd00593">
    <property type="entry name" value="RIBOc"/>
    <property type="match status" value="1"/>
</dbReference>
<dbReference type="GO" id="GO:0034475">
    <property type="term" value="P:U4 snRNA 3'-end processing"/>
    <property type="evidence" value="ECO:0007669"/>
    <property type="project" value="TreeGrafter"/>
</dbReference>
<keyword evidence="1" id="KW-0694">RNA-binding</keyword>
<evidence type="ECO:0000313" key="4">
    <source>
        <dbReference type="EMBL" id="CAF9913579.1"/>
    </source>
</evidence>
<comment type="caution">
    <text evidence="4">The sequence shown here is derived from an EMBL/GenBank/DDBJ whole genome shotgun (WGS) entry which is preliminary data.</text>
</comment>
<dbReference type="GO" id="GO:0004525">
    <property type="term" value="F:ribonuclease III activity"/>
    <property type="evidence" value="ECO:0007669"/>
    <property type="project" value="InterPro"/>
</dbReference>
<sequence>MVEKRSWNARNENNTDHQHRRKRTPPRCATFGDALQPQNTYNQAVAGHHIPNEQATSSRASILQREFYRPRDIFDAFSDGQTQRKPDPGESCKTGGLSRAWVTPPLERIGLFTQLSYELEHDPTFIQEFRRLTGDACSDQALALAKKLNSYENLLFGLAHQQLPTLPHQPTTPRECKTLSEWFDKYPDHLPALPPIQDAEMEAKVFTAPSFLQHGERGHQSSYERLEWLGDAYLELITRRIIFNIVVDTSEALPATITQDFVRNENLARYALAYGFDERLRLSPKHIANTSTSTRKAMTKTYGDIFEAYVAALIESDPVAGYKTAYSWLSTLIKPTILKYTNRVPINPLAKEELARKVLGKGIRIEWEEHQKPTAVKGGMIYYYSAFLTGWGYQKQLLGSGQGPSKSQAQIWAAMEALTNPTTAVICALKREYDALVKVEREKEGGPDAEIIAALNKKYKEIPVE</sequence>
<dbReference type="GO" id="GO:0006369">
    <property type="term" value="P:termination of RNA polymerase II transcription"/>
    <property type="evidence" value="ECO:0007669"/>
    <property type="project" value="TreeGrafter"/>
</dbReference>
<gene>
    <name evidence="4" type="ORF">GOMPHAMPRED_007969</name>
</gene>
<dbReference type="Pfam" id="PF00636">
    <property type="entry name" value="Ribonuclease_3"/>
    <property type="match status" value="1"/>
</dbReference>
<dbReference type="OrthoDB" id="2392202at2759"/>
<dbReference type="Proteomes" id="UP000664169">
    <property type="component" value="Unassembled WGS sequence"/>
</dbReference>
<keyword evidence="5" id="KW-1185">Reference proteome</keyword>
<accession>A0A8H3EVV5</accession>
<dbReference type="Gene3D" id="1.10.1520.10">
    <property type="entry name" value="Ribonuclease III domain"/>
    <property type="match status" value="1"/>
</dbReference>
<proteinExistence type="predicted"/>
<protein>
    <recommendedName>
        <fullName evidence="3">RNase III domain-containing protein</fullName>
    </recommendedName>
</protein>
<dbReference type="PANTHER" id="PTHR11207:SF0">
    <property type="entry name" value="RIBONUCLEASE 3"/>
    <property type="match status" value="1"/>
</dbReference>
<dbReference type="SMART" id="SM00535">
    <property type="entry name" value="RIBOc"/>
    <property type="match status" value="1"/>
</dbReference>
<evidence type="ECO:0000256" key="1">
    <source>
        <dbReference type="ARBA" id="ARBA00022884"/>
    </source>
</evidence>
<feature type="region of interest" description="Disordered" evidence="2">
    <location>
        <begin position="77"/>
        <end position="96"/>
    </location>
</feature>
<evidence type="ECO:0000256" key="2">
    <source>
        <dbReference type="SAM" id="MobiDB-lite"/>
    </source>
</evidence>
<dbReference type="PROSITE" id="PS50142">
    <property type="entry name" value="RNASE_3_2"/>
    <property type="match status" value="1"/>
</dbReference>